<dbReference type="InterPro" id="IPR011231">
    <property type="entry name" value="Phage_VT1-Sakai_H0018"/>
</dbReference>
<protein>
    <submittedName>
        <fullName evidence="1">DUF2190 family protein</fullName>
    </submittedName>
</protein>
<dbReference type="AlphaFoldDB" id="A0A6L6WAW6"/>
<dbReference type="RefSeq" id="WP_157021090.1">
    <property type="nucleotide sequence ID" value="NZ_WQLV01000001.1"/>
</dbReference>
<accession>A0A6L6WAW6</accession>
<evidence type="ECO:0000313" key="2">
    <source>
        <dbReference type="Proteomes" id="UP000478892"/>
    </source>
</evidence>
<dbReference type="Pfam" id="PF09956">
    <property type="entry name" value="Phage_cement_2"/>
    <property type="match status" value="1"/>
</dbReference>
<gene>
    <name evidence="1" type="ORF">GO984_03240</name>
</gene>
<dbReference type="PIRSF" id="PIRSF030771">
    <property type="entry name" value="UCP030771"/>
    <property type="match status" value="1"/>
</dbReference>
<reference evidence="1 2" key="1">
    <citation type="submission" date="2019-12" db="EMBL/GenBank/DDBJ databases">
        <authorList>
            <person name="Zhang Y.-J."/>
        </authorList>
    </citation>
    <scope>NUCLEOTIDE SEQUENCE [LARGE SCALE GENOMIC DNA]</scope>
    <source>
        <strain evidence="1 2">CY05</strain>
    </source>
</reference>
<evidence type="ECO:0000313" key="1">
    <source>
        <dbReference type="EMBL" id="MVO14814.1"/>
    </source>
</evidence>
<sequence length="110" mass="11516">MKNHKHDGEVIPVIAPYDVKSGEGCKVGALFGVASTDTLAGQLVQLRRRGVFDLVKTSAQAWTQGAKIYWDDANKRCTTATSGNSVIGAASVAAADPSDTSLVLLDGVVR</sequence>
<dbReference type="Proteomes" id="UP000478892">
    <property type="component" value="Unassembled WGS sequence"/>
</dbReference>
<proteinExistence type="predicted"/>
<dbReference type="EMBL" id="WQLV01000001">
    <property type="protein sequence ID" value="MVO14814.1"/>
    <property type="molecule type" value="Genomic_DNA"/>
</dbReference>
<keyword evidence="2" id="KW-1185">Reference proteome</keyword>
<organism evidence="1 2">
    <name type="scientific">Parasedimentitalea huanghaiensis</name>
    <dbReference type="NCBI Taxonomy" id="2682100"/>
    <lineage>
        <taxon>Bacteria</taxon>
        <taxon>Pseudomonadati</taxon>
        <taxon>Pseudomonadota</taxon>
        <taxon>Alphaproteobacteria</taxon>
        <taxon>Rhodobacterales</taxon>
        <taxon>Paracoccaceae</taxon>
        <taxon>Parasedimentitalea</taxon>
    </lineage>
</organism>
<comment type="caution">
    <text evidence="1">The sequence shown here is derived from an EMBL/GenBank/DDBJ whole genome shotgun (WGS) entry which is preliminary data.</text>
</comment>
<name>A0A6L6WAW6_9RHOB</name>